<evidence type="ECO:0000313" key="2">
    <source>
        <dbReference type="Proteomes" id="UP001482620"/>
    </source>
</evidence>
<accession>A0ABV0UMI0</accession>
<dbReference type="EMBL" id="JAHRIQ010079040">
    <property type="protein sequence ID" value="MEQ2246438.1"/>
    <property type="molecule type" value="Genomic_DNA"/>
</dbReference>
<gene>
    <name evidence="1" type="ORF">ILYODFUR_038445</name>
</gene>
<evidence type="ECO:0000313" key="1">
    <source>
        <dbReference type="EMBL" id="MEQ2246438.1"/>
    </source>
</evidence>
<comment type="caution">
    <text evidence="1">The sequence shown here is derived from an EMBL/GenBank/DDBJ whole genome shotgun (WGS) entry which is preliminary data.</text>
</comment>
<name>A0ABV0UMI0_9TELE</name>
<sequence>MSEAGNETLGLFCVPVPSPYAPGVGELALLLLAGEEVLPSKQNSALLKTGDILACFPGFSGMFFCPHSFRCWERVFTCLRAYATQRVSVDTEYEECLDSTLDIESRVAMM</sequence>
<protein>
    <submittedName>
        <fullName evidence="1">Uncharacterized protein</fullName>
    </submittedName>
</protein>
<keyword evidence="2" id="KW-1185">Reference proteome</keyword>
<dbReference type="Proteomes" id="UP001482620">
    <property type="component" value="Unassembled WGS sequence"/>
</dbReference>
<organism evidence="1 2">
    <name type="scientific">Ilyodon furcidens</name>
    <name type="common">goldbreast splitfin</name>
    <dbReference type="NCBI Taxonomy" id="33524"/>
    <lineage>
        <taxon>Eukaryota</taxon>
        <taxon>Metazoa</taxon>
        <taxon>Chordata</taxon>
        <taxon>Craniata</taxon>
        <taxon>Vertebrata</taxon>
        <taxon>Euteleostomi</taxon>
        <taxon>Actinopterygii</taxon>
        <taxon>Neopterygii</taxon>
        <taxon>Teleostei</taxon>
        <taxon>Neoteleostei</taxon>
        <taxon>Acanthomorphata</taxon>
        <taxon>Ovalentaria</taxon>
        <taxon>Atherinomorphae</taxon>
        <taxon>Cyprinodontiformes</taxon>
        <taxon>Goodeidae</taxon>
        <taxon>Ilyodon</taxon>
    </lineage>
</organism>
<proteinExistence type="predicted"/>
<reference evidence="1 2" key="1">
    <citation type="submission" date="2021-06" db="EMBL/GenBank/DDBJ databases">
        <authorList>
            <person name="Palmer J.M."/>
        </authorList>
    </citation>
    <scope>NUCLEOTIDE SEQUENCE [LARGE SCALE GENOMIC DNA]</scope>
    <source>
        <strain evidence="2">if_2019</strain>
        <tissue evidence="1">Muscle</tissue>
    </source>
</reference>